<dbReference type="GeneID" id="69462684"/>
<name>N9EV63_ACIBZ</name>
<keyword evidence="3" id="KW-1185">Reference proteome</keyword>
<comment type="caution">
    <text evidence="2">The sequence shown here is derived from an EMBL/GenBank/DDBJ whole genome shotgun (WGS) entry which is preliminary data.</text>
</comment>
<evidence type="ECO:0000313" key="2">
    <source>
        <dbReference type="EMBL" id="ENV96620.1"/>
    </source>
</evidence>
<dbReference type="OrthoDB" id="6712829at2"/>
<dbReference type="EMBL" id="APQG01000026">
    <property type="protein sequence ID" value="ENV96620.1"/>
    <property type="molecule type" value="Genomic_DNA"/>
</dbReference>
<proteinExistence type="predicted"/>
<gene>
    <name evidence="2" type="ORF">F938_02181</name>
</gene>
<sequence length="241" mass="27900">MSTFVFDCPNCNAKKSTFDVKGHTLRISLYEFREWYLFSTCRACYATFTINAVIKLERAISLKRNTHNNFQTIMTEIKNYLDSHVDIFIWFENFNYSPILPNAELPPEYIPSDIEKIFNEAAKCFAIGCFNASGAMFRLCLDITTKHILFQNQNLSPSANDNKSIHSRLNWIFTKNILPRDLEDLSRGIKDDGNDAAHDGTLTKDDAADLLDFTYILLERVYTEPARVQNAQQRRMARRQN</sequence>
<feature type="domain" description="DUF4145" evidence="1">
    <location>
        <begin position="119"/>
        <end position="214"/>
    </location>
</feature>
<dbReference type="HOGENOM" id="CLU_1154441_0_0_6"/>
<dbReference type="AlphaFoldDB" id="N9EV63"/>
<evidence type="ECO:0000313" key="3">
    <source>
        <dbReference type="Proteomes" id="UP000013251"/>
    </source>
</evidence>
<dbReference type="Proteomes" id="UP000013251">
    <property type="component" value="Unassembled WGS sequence"/>
</dbReference>
<organism evidence="2 3">
    <name type="scientific">Acinetobacter bereziniae LMG 1003 = CIP 70.12</name>
    <dbReference type="NCBI Taxonomy" id="981324"/>
    <lineage>
        <taxon>Bacteria</taxon>
        <taxon>Pseudomonadati</taxon>
        <taxon>Pseudomonadota</taxon>
        <taxon>Gammaproteobacteria</taxon>
        <taxon>Moraxellales</taxon>
        <taxon>Moraxellaceae</taxon>
        <taxon>Acinetobacter</taxon>
    </lineage>
</organism>
<accession>N9EV63</accession>
<dbReference type="RefSeq" id="WP_005031724.1">
    <property type="nucleotide sequence ID" value="NZ_KB849756.1"/>
</dbReference>
<protein>
    <recommendedName>
        <fullName evidence="1">DUF4145 domain-containing protein</fullName>
    </recommendedName>
</protein>
<dbReference type="PATRIC" id="fig|1217650.3.peg.2132"/>
<evidence type="ECO:0000259" key="1">
    <source>
        <dbReference type="Pfam" id="PF13643"/>
    </source>
</evidence>
<dbReference type="Pfam" id="PF13643">
    <property type="entry name" value="DUF4145"/>
    <property type="match status" value="1"/>
</dbReference>
<reference evidence="2 3" key="1">
    <citation type="submission" date="2013-02" db="EMBL/GenBank/DDBJ databases">
        <title>The Genome Sequence of Acinetobacter bereziniae CIP 70.12.</title>
        <authorList>
            <consortium name="The Broad Institute Genome Sequencing Platform"/>
            <consortium name="The Broad Institute Genome Sequencing Center for Infectious Disease"/>
            <person name="Cerqueira G."/>
            <person name="Feldgarden M."/>
            <person name="Courvalin P."/>
            <person name="Perichon B."/>
            <person name="Grillot-Courvalin C."/>
            <person name="Clermont D."/>
            <person name="Rocha E."/>
            <person name="Yoon E.-J."/>
            <person name="Nemec A."/>
            <person name="Walker B."/>
            <person name="Young S.K."/>
            <person name="Zeng Q."/>
            <person name="Gargeya S."/>
            <person name="Fitzgerald M."/>
            <person name="Haas B."/>
            <person name="Abouelleil A."/>
            <person name="Alvarado L."/>
            <person name="Arachchi H.M."/>
            <person name="Berlin A.M."/>
            <person name="Chapman S.B."/>
            <person name="Dewar J."/>
            <person name="Goldberg J."/>
            <person name="Griggs A."/>
            <person name="Gujja S."/>
            <person name="Hansen M."/>
            <person name="Howarth C."/>
            <person name="Imamovic A."/>
            <person name="Larimer J."/>
            <person name="McCowan C."/>
            <person name="Murphy C."/>
            <person name="Neiman D."/>
            <person name="Pearson M."/>
            <person name="Priest M."/>
            <person name="Roberts A."/>
            <person name="Saif S."/>
            <person name="Shea T."/>
            <person name="Sisk P."/>
            <person name="Sykes S."/>
            <person name="Wortman J."/>
            <person name="Nusbaum C."/>
            <person name="Birren B."/>
        </authorList>
    </citation>
    <scope>NUCLEOTIDE SEQUENCE [LARGE SCALE GENOMIC DNA]</scope>
    <source>
        <strain evidence="2 3">CIP 70.12</strain>
    </source>
</reference>
<dbReference type="InterPro" id="IPR025285">
    <property type="entry name" value="DUF4145"/>
</dbReference>